<gene>
    <name evidence="1" type="ORF">NMG11_06965</name>
</gene>
<proteinExistence type="predicted"/>
<accession>A0ABT5RC64</accession>
<evidence type="ECO:0000313" key="2">
    <source>
        <dbReference type="Proteomes" id="UP001150614"/>
    </source>
</evidence>
<keyword evidence="2" id="KW-1185">Reference proteome</keyword>
<dbReference type="EMBL" id="JANCLL010000006">
    <property type="protein sequence ID" value="MDD1943568.1"/>
    <property type="molecule type" value="Genomic_DNA"/>
</dbReference>
<dbReference type="RefSeq" id="WP_054897318.1">
    <property type="nucleotide sequence ID" value="NZ_CBCPIQ010000021.1"/>
</dbReference>
<protein>
    <submittedName>
        <fullName evidence="1">Uncharacterized protein</fullName>
    </submittedName>
</protein>
<comment type="caution">
    <text evidence="1">The sequence shown here is derived from an EMBL/GenBank/DDBJ whole genome shotgun (WGS) entry which is preliminary data.</text>
</comment>
<sequence length="135" mass="14631">MTQTIELEINGTPPDLSGLVCDAFICESFAFDGKVFAPANVSHISFGGRQYRAYFDCGIIFWRSSSTPPEPWSDPEQGWNCPHIDVGALAGVVGVALNGYVMAPTATGSTIAFHFANGVQIRLEDMNDETHFSIL</sequence>
<dbReference type="Proteomes" id="UP001150614">
    <property type="component" value="Unassembled WGS sequence"/>
</dbReference>
<evidence type="ECO:0000313" key="1">
    <source>
        <dbReference type="EMBL" id="MDD1943568.1"/>
    </source>
</evidence>
<reference evidence="1" key="1">
    <citation type="submission" date="2022-07" db="EMBL/GenBank/DDBJ databases">
        <title>Draft genome of Pseudomonas carnis strain LP isolated from cheese.</title>
        <authorList>
            <person name="Wolfe B.E."/>
        </authorList>
    </citation>
    <scope>NUCLEOTIDE SEQUENCE</scope>
    <source>
        <strain evidence="1">LP</strain>
    </source>
</reference>
<organism evidence="1 2">
    <name type="scientific">Pseudomonas carnis</name>
    <dbReference type="NCBI Taxonomy" id="2487355"/>
    <lineage>
        <taxon>Bacteria</taxon>
        <taxon>Pseudomonadati</taxon>
        <taxon>Pseudomonadota</taxon>
        <taxon>Gammaproteobacteria</taxon>
        <taxon>Pseudomonadales</taxon>
        <taxon>Pseudomonadaceae</taxon>
        <taxon>Pseudomonas</taxon>
    </lineage>
</organism>
<name>A0ABT5RC64_9PSED</name>